<dbReference type="PANTHER" id="PTHR30629">
    <property type="entry name" value="PROPHAGE INTEGRASE"/>
    <property type="match status" value="1"/>
</dbReference>
<dbReference type="InterPro" id="IPR002104">
    <property type="entry name" value="Integrase_catalytic"/>
</dbReference>
<name>A0A6P1KI85_FAUOS</name>
<dbReference type="PROSITE" id="PS51898">
    <property type="entry name" value="TYR_RECOMBINASE"/>
    <property type="match status" value="1"/>
</dbReference>
<dbReference type="GO" id="GO:0006310">
    <property type="term" value="P:DNA recombination"/>
    <property type="evidence" value="ECO:0007669"/>
    <property type="project" value="UniProtKB-KW"/>
</dbReference>
<dbReference type="AlphaFoldDB" id="A0A6P1KI85"/>
<keyword evidence="3" id="KW-0238">DNA-binding</keyword>
<dbReference type="InterPro" id="IPR013762">
    <property type="entry name" value="Integrase-like_cat_sf"/>
</dbReference>
<keyword evidence="4" id="KW-0233">DNA recombination</keyword>
<dbReference type="InterPro" id="IPR004107">
    <property type="entry name" value="Integrase_SAM-like_N"/>
</dbReference>
<evidence type="ECO:0000259" key="5">
    <source>
        <dbReference type="PROSITE" id="PS51898"/>
    </source>
</evidence>
<organism evidence="6">
    <name type="scientific">Faucicola osloensis</name>
    <name type="common">Moraxella osloensis</name>
    <dbReference type="NCBI Taxonomy" id="34062"/>
    <lineage>
        <taxon>Bacteria</taxon>
        <taxon>Pseudomonadati</taxon>
        <taxon>Pseudomonadota</taxon>
        <taxon>Gammaproteobacteria</taxon>
        <taxon>Moraxellales</taxon>
        <taxon>Moraxellaceae</taxon>
        <taxon>Faucicola</taxon>
    </lineage>
</organism>
<keyword evidence="2" id="KW-0229">DNA integration</keyword>
<sequence>MASIRTRKGSKFLLVDFMFMGQRCRETTNLLDNPANRKKLEKVIQKMEAEITLGIFDYKSYFPKSNKADELMALKERADTIFSDTPLFGDFAKLWFDEKKLEWRPSYQIKVRIILEKYLMKHFGHRALTAINRADVLAFRASLAKVNHGKANNTLSATRINSIMMTLHMILEEASKRYKFENPSEDIKNLKLSKREIMPFSLSEVWLFINNVREDYKNYYTVRFFTGMRTSEIDGLLWQDIDFNRKEIHVRRALVEGELGEPKTLESTRDIAMSPWVYEALQAQYKVTCGRSKFVFCDNRGNPFDYRNINRRVWTPTLKNLGLKHRRAYETRHTAATLWLAAGEAPEWIAKQMGHANTMMLFKVYSRYVPNNTRQDGSAFEALIASSQPANQNIHQNKQ</sequence>
<evidence type="ECO:0000256" key="2">
    <source>
        <dbReference type="ARBA" id="ARBA00022908"/>
    </source>
</evidence>
<dbReference type="Gene3D" id="1.10.443.10">
    <property type="entry name" value="Intergrase catalytic core"/>
    <property type="match status" value="1"/>
</dbReference>
<protein>
    <submittedName>
        <fullName evidence="6">DUF3596 domain-containing protein</fullName>
    </submittedName>
</protein>
<dbReference type="SUPFAM" id="SSF56349">
    <property type="entry name" value="DNA breaking-rejoining enzymes"/>
    <property type="match status" value="1"/>
</dbReference>
<feature type="domain" description="Tyr recombinase" evidence="5">
    <location>
        <begin position="195"/>
        <end position="380"/>
    </location>
</feature>
<dbReference type="CDD" id="cd01189">
    <property type="entry name" value="INT_ICEBs1_C_like"/>
    <property type="match status" value="1"/>
</dbReference>
<dbReference type="PANTHER" id="PTHR30629:SF2">
    <property type="entry name" value="PROPHAGE INTEGRASE INTS-RELATED"/>
    <property type="match status" value="1"/>
</dbReference>
<proteinExistence type="inferred from homology"/>
<evidence type="ECO:0000256" key="1">
    <source>
        <dbReference type="ARBA" id="ARBA00008857"/>
    </source>
</evidence>
<comment type="similarity">
    <text evidence="1">Belongs to the 'phage' integrase family.</text>
</comment>
<dbReference type="EMBL" id="CP047226">
    <property type="protein sequence ID" value="QHG10402.1"/>
    <property type="molecule type" value="Genomic_DNA"/>
</dbReference>
<evidence type="ECO:0000256" key="3">
    <source>
        <dbReference type="ARBA" id="ARBA00023125"/>
    </source>
</evidence>
<reference evidence="6" key="1">
    <citation type="journal article" date="2020" name="Microbiol. Resour. Announc.">
        <title>Complete Genome Sequence of Moraxella osloensis Strain YV1, Isolated from an Australian Wastewater Treatment Plant.</title>
        <authorList>
            <person name="Batinovic S."/>
            <person name="Rice D.T.F."/>
            <person name="Seviour R.J."/>
            <person name="Petrovski S."/>
        </authorList>
    </citation>
    <scope>NUCLEOTIDE SEQUENCE</scope>
    <source>
        <strain evidence="6">YV1</strain>
    </source>
</reference>
<dbReference type="Pfam" id="PF00589">
    <property type="entry name" value="Phage_integrase"/>
    <property type="match status" value="1"/>
</dbReference>
<dbReference type="Pfam" id="PF12167">
    <property type="entry name" value="Arm-DNA-bind_2"/>
    <property type="match status" value="1"/>
</dbReference>
<dbReference type="InterPro" id="IPR011010">
    <property type="entry name" value="DNA_brk_join_enz"/>
</dbReference>
<evidence type="ECO:0000256" key="4">
    <source>
        <dbReference type="ARBA" id="ARBA00023172"/>
    </source>
</evidence>
<dbReference type="InterPro" id="IPR050808">
    <property type="entry name" value="Phage_Integrase"/>
</dbReference>
<gene>
    <name evidence="6" type="ORF">GSF12_11280</name>
</gene>
<dbReference type="GO" id="GO:0015074">
    <property type="term" value="P:DNA integration"/>
    <property type="evidence" value="ECO:0007669"/>
    <property type="project" value="UniProtKB-KW"/>
</dbReference>
<dbReference type="Gene3D" id="1.10.150.130">
    <property type="match status" value="1"/>
</dbReference>
<dbReference type="InterPro" id="IPR010998">
    <property type="entry name" value="Integrase_recombinase_N"/>
</dbReference>
<dbReference type="Pfam" id="PF14659">
    <property type="entry name" value="Phage_int_SAM_3"/>
    <property type="match status" value="1"/>
</dbReference>
<dbReference type="InterPro" id="IPR022000">
    <property type="entry name" value="Min27-like_integrase_DNA_bind"/>
</dbReference>
<evidence type="ECO:0000313" key="6">
    <source>
        <dbReference type="EMBL" id="QHG10402.1"/>
    </source>
</evidence>
<accession>A0A6P1KI85</accession>
<dbReference type="GO" id="GO:0003677">
    <property type="term" value="F:DNA binding"/>
    <property type="evidence" value="ECO:0007669"/>
    <property type="project" value="UniProtKB-KW"/>
</dbReference>